<dbReference type="EMBL" id="PNHP01000003">
    <property type="protein sequence ID" value="PMC81380.1"/>
    <property type="molecule type" value="Genomic_DNA"/>
</dbReference>
<evidence type="ECO:0000256" key="1">
    <source>
        <dbReference type="SAM" id="MobiDB-lite"/>
    </source>
</evidence>
<dbReference type="RefSeq" id="WP_102197983.1">
    <property type="nucleotide sequence ID" value="NZ_PNHP01000003.1"/>
</dbReference>
<dbReference type="Pfam" id="PF13730">
    <property type="entry name" value="HTH_36"/>
    <property type="match status" value="1"/>
</dbReference>
<dbReference type="AlphaFoldDB" id="A0A2N6UIB2"/>
<evidence type="ECO:0000313" key="2">
    <source>
        <dbReference type="EMBL" id="PMC81380.1"/>
    </source>
</evidence>
<accession>A0A2N6UIB2</accession>
<comment type="caution">
    <text evidence="2">The sequence shown here is derived from an EMBL/GenBank/DDBJ whole genome shotgun (WGS) entry which is preliminary data.</text>
</comment>
<dbReference type="GeneID" id="84578530"/>
<name>A0A2N6UIB2_9FIRM</name>
<gene>
    <name evidence="2" type="ORF">CJ192_04970</name>
</gene>
<proteinExistence type="predicted"/>
<sequence length="291" mass="33803">MAENPNYYSILPANVRYDDRLKANEKLLYSEITALANLHGYCYASNSYFAKLYGVKKDTVSGWINKLCKFGYLSTELIYKKNSREVESRKIYIVPNSDKKDLGENCPDPIPQKEDTPPINKGETYPINIGEGTRYKSEDNNTRYNTTSINNLLHDDEDENLHNLEKVLDRVMDTWNKLDSNIPRLKSISPNTKRYRLTKLCLDEYGIDYLLGAINKINYSKFLQGYSDRSDFVINYDWFIDPNNFSKVSEGNYSDSKKEAVKSKRHSDCKEAIDLAERMRQERFKRILGQG</sequence>
<feature type="region of interest" description="Disordered" evidence="1">
    <location>
        <begin position="102"/>
        <end position="141"/>
    </location>
</feature>
<dbReference type="Proteomes" id="UP000235658">
    <property type="component" value="Unassembled WGS sequence"/>
</dbReference>
<evidence type="ECO:0000313" key="3">
    <source>
        <dbReference type="Proteomes" id="UP000235658"/>
    </source>
</evidence>
<organism evidence="2 3">
    <name type="scientific">Anaerococcus hydrogenalis</name>
    <dbReference type="NCBI Taxonomy" id="33029"/>
    <lineage>
        <taxon>Bacteria</taxon>
        <taxon>Bacillati</taxon>
        <taxon>Bacillota</taxon>
        <taxon>Tissierellia</taxon>
        <taxon>Tissierellales</taxon>
        <taxon>Peptoniphilaceae</taxon>
        <taxon>Anaerococcus</taxon>
    </lineage>
</organism>
<protein>
    <submittedName>
        <fullName evidence="2">Helix-turn-helix domain-containing protein</fullName>
    </submittedName>
</protein>
<reference evidence="2 3" key="1">
    <citation type="submission" date="2017-09" db="EMBL/GenBank/DDBJ databases">
        <title>Bacterial strain isolated from the female urinary microbiota.</title>
        <authorList>
            <person name="Thomas-White K."/>
            <person name="Kumar N."/>
            <person name="Forster S."/>
            <person name="Putonti C."/>
            <person name="Lawley T."/>
            <person name="Wolfe A.J."/>
        </authorList>
    </citation>
    <scope>NUCLEOTIDE SEQUENCE [LARGE SCALE GENOMIC DNA]</scope>
    <source>
        <strain evidence="2 3">UMB0204</strain>
    </source>
</reference>